<dbReference type="SUPFAM" id="SSF51246">
    <property type="entry name" value="Rudiment single hybrid motif"/>
    <property type="match status" value="1"/>
</dbReference>
<dbReference type="Pfam" id="PF01039">
    <property type="entry name" value="Carboxyl_trans"/>
    <property type="match status" value="2"/>
</dbReference>
<protein>
    <recommendedName>
        <fullName evidence="3">acetyl-CoA carboxylase</fullName>
        <ecNumber evidence="3">6.4.1.2</ecNumber>
    </recommendedName>
</protein>
<evidence type="ECO:0000256" key="6">
    <source>
        <dbReference type="ARBA" id="ARBA00022840"/>
    </source>
</evidence>
<dbReference type="Gene3D" id="3.90.226.10">
    <property type="entry name" value="2-enoyl-CoA Hydratase, Chain A, domain 1"/>
    <property type="match status" value="3"/>
</dbReference>
<dbReference type="InterPro" id="IPR011761">
    <property type="entry name" value="ATP-grasp"/>
</dbReference>
<dbReference type="InterPro" id="IPR016185">
    <property type="entry name" value="PreATP-grasp_dom_sf"/>
</dbReference>
<dbReference type="PROSITE" id="PS50975">
    <property type="entry name" value="ATP_GRASP"/>
    <property type="match status" value="1"/>
</dbReference>
<dbReference type="Pfam" id="PF00364">
    <property type="entry name" value="Biotin_lipoyl"/>
    <property type="match status" value="1"/>
</dbReference>
<comment type="caution">
    <text evidence="14">The sequence shown here is derived from an EMBL/GenBank/DDBJ whole genome shotgun (WGS) entry which is preliminary data.</text>
</comment>
<comment type="pathway">
    <text evidence="2">Lipid metabolism; malonyl-CoA biosynthesis; malonyl-CoA from acetyl-CoA: step 1/1.</text>
</comment>
<dbReference type="InterPro" id="IPR034733">
    <property type="entry name" value="AcCoA_carboxyl_beta"/>
</dbReference>
<keyword evidence="15" id="KW-1185">Reference proteome</keyword>
<keyword evidence="4" id="KW-0436">Ligase</keyword>
<evidence type="ECO:0000313" key="14">
    <source>
        <dbReference type="EMBL" id="KAH7120485.1"/>
    </source>
</evidence>
<dbReference type="PANTHER" id="PTHR18866">
    <property type="entry name" value="CARBOXYLASE:PYRUVATE/ACETYL-COA/PROPIONYL-COA CARBOXYLASE"/>
    <property type="match status" value="1"/>
</dbReference>
<evidence type="ECO:0000256" key="4">
    <source>
        <dbReference type="ARBA" id="ARBA00022598"/>
    </source>
</evidence>
<proteinExistence type="predicted"/>
<evidence type="ECO:0000256" key="7">
    <source>
        <dbReference type="ARBA" id="ARBA00023267"/>
    </source>
</evidence>
<dbReference type="Gene3D" id="3.30.470.20">
    <property type="entry name" value="ATP-grasp fold, B domain"/>
    <property type="match status" value="1"/>
</dbReference>
<dbReference type="Proteomes" id="UP000738349">
    <property type="component" value="Unassembled WGS sequence"/>
</dbReference>
<feature type="domain" description="ATP-grasp" evidence="10">
    <location>
        <begin position="503"/>
        <end position="700"/>
    </location>
</feature>
<dbReference type="SUPFAM" id="SSF52096">
    <property type="entry name" value="ClpP/crotonase"/>
    <property type="match status" value="2"/>
</dbReference>
<evidence type="ECO:0000256" key="2">
    <source>
        <dbReference type="ARBA" id="ARBA00004956"/>
    </source>
</evidence>
<dbReference type="InterPro" id="IPR011054">
    <property type="entry name" value="Rudment_hybrid_motif"/>
</dbReference>
<dbReference type="InterPro" id="IPR005482">
    <property type="entry name" value="Biotin_COase_C"/>
</dbReference>
<dbReference type="SUPFAM" id="SSF51230">
    <property type="entry name" value="Single hybrid motif"/>
    <property type="match status" value="1"/>
</dbReference>
<evidence type="ECO:0000259" key="11">
    <source>
        <dbReference type="PROSITE" id="PS50979"/>
    </source>
</evidence>
<gene>
    <name evidence="14" type="ORF">EDB81DRAFT_847804</name>
</gene>
<reference evidence="14" key="1">
    <citation type="journal article" date="2021" name="Nat. Commun.">
        <title>Genetic determinants of endophytism in the Arabidopsis root mycobiome.</title>
        <authorList>
            <person name="Mesny F."/>
            <person name="Miyauchi S."/>
            <person name="Thiergart T."/>
            <person name="Pickel B."/>
            <person name="Atanasova L."/>
            <person name="Karlsson M."/>
            <person name="Huettel B."/>
            <person name="Barry K.W."/>
            <person name="Haridas S."/>
            <person name="Chen C."/>
            <person name="Bauer D."/>
            <person name="Andreopoulos W."/>
            <person name="Pangilinan J."/>
            <person name="LaButti K."/>
            <person name="Riley R."/>
            <person name="Lipzen A."/>
            <person name="Clum A."/>
            <person name="Drula E."/>
            <person name="Henrissat B."/>
            <person name="Kohler A."/>
            <person name="Grigoriev I.V."/>
            <person name="Martin F.M."/>
            <person name="Hacquard S."/>
        </authorList>
    </citation>
    <scope>NUCLEOTIDE SEQUENCE</scope>
    <source>
        <strain evidence="14">MPI-CAGE-AT-0147</strain>
    </source>
</reference>
<dbReference type="AlphaFoldDB" id="A0A9P9IIG0"/>
<evidence type="ECO:0000256" key="3">
    <source>
        <dbReference type="ARBA" id="ARBA00013058"/>
    </source>
</evidence>
<dbReference type="PROSITE" id="PS50989">
    <property type="entry name" value="COA_CT_CTER"/>
    <property type="match status" value="1"/>
</dbReference>
<dbReference type="InterPro" id="IPR011764">
    <property type="entry name" value="Biotin_carboxylation_dom"/>
</dbReference>
<evidence type="ECO:0000256" key="5">
    <source>
        <dbReference type="ARBA" id="ARBA00022741"/>
    </source>
</evidence>
<evidence type="ECO:0000256" key="1">
    <source>
        <dbReference type="ARBA" id="ARBA00001953"/>
    </source>
</evidence>
<dbReference type="FunFam" id="3.30.1490.20:FF:000003">
    <property type="entry name" value="acetyl-CoA carboxylase isoform X1"/>
    <property type="match status" value="1"/>
</dbReference>
<dbReference type="PROSITE" id="PS00867">
    <property type="entry name" value="CPSASE_2"/>
    <property type="match status" value="1"/>
</dbReference>
<dbReference type="GO" id="GO:0003989">
    <property type="term" value="F:acetyl-CoA carboxylase activity"/>
    <property type="evidence" value="ECO:0007669"/>
    <property type="project" value="UniProtKB-EC"/>
</dbReference>
<dbReference type="InterPro" id="IPR011053">
    <property type="entry name" value="Single_hybrid_motif"/>
</dbReference>
<comment type="cofactor">
    <cofactor evidence="1">
        <name>biotin</name>
        <dbReference type="ChEBI" id="CHEBI:57586"/>
    </cofactor>
</comment>
<dbReference type="InterPro" id="IPR011763">
    <property type="entry name" value="COA_CT_C"/>
</dbReference>
<dbReference type="SUPFAM" id="SSF56059">
    <property type="entry name" value="Glutathione synthetase ATP-binding domain-like"/>
    <property type="match status" value="1"/>
</dbReference>
<dbReference type="PANTHER" id="PTHR18866:SF127">
    <property type="match status" value="1"/>
</dbReference>
<dbReference type="InterPro" id="IPR011762">
    <property type="entry name" value="COA_CT_N"/>
</dbReference>
<dbReference type="InterPro" id="IPR050856">
    <property type="entry name" value="Biotin_carboxylase_complex"/>
</dbReference>
<evidence type="ECO:0000259" key="13">
    <source>
        <dbReference type="PROSITE" id="PS50989"/>
    </source>
</evidence>
<keyword evidence="6 9" id="KW-0067">ATP-binding</keyword>
<keyword evidence="7" id="KW-0092">Biotin</keyword>
<accession>A0A9P9IIG0</accession>
<dbReference type="SMART" id="SM00878">
    <property type="entry name" value="Biotin_carb_C"/>
    <property type="match status" value="1"/>
</dbReference>
<dbReference type="GO" id="GO:0046872">
    <property type="term" value="F:metal ion binding"/>
    <property type="evidence" value="ECO:0007669"/>
    <property type="project" value="InterPro"/>
</dbReference>
<dbReference type="Gene3D" id="2.40.50.100">
    <property type="match status" value="1"/>
</dbReference>
<dbReference type="Pfam" id="PF02786">
    <property type="entry name" value="CPSase_L_D2"/>
    <property type="match status" value="1"/>
</dbReference>
<dbReference type="PROSITE" id="PS50980">
    <property type="entry name" value="COA_CT_NTER"/>
    <property type="match status" value="1"/>
</dbReference>
<dbReference type="Pfam" id="PF02785">
    <property type="entry name" value="Biotin_carb_C"/>
    <property type="match status" value="1"/>
</dbReference>
<evidence type="ECO:0000256" key="9">
    <source>
        <dbReference type="PROSITE-ProRule" id="PRU00409"/>
    </source>
</evidence>
<dbReference type="InterPro" id="IPR000089">
    <property type="entry name" value="Biotin_lipoyl"/>
</dbReference>
<feature type="domain" description="CoA carboxyltransferase C-terminal" evidence="13">
    <location>
        <begin position="102"/>
        <end position="368"/>
    </location>
</feature>
<dbReference type="InterPro" id="IPR005481">
    <property type="entry name" value="BC-like_N"/>
</dbReference>
<evidence type="ECO:0000259" key="10">
    <source>
        <dbReference type="PROSITE" id="PS50975"/>
    </source>
</evidence>
<dbReference type="InterPro" id="IPR005479">
    <property type="entry name" value="CPAse_ATP-bd"/>
</dbReference>
<dbReference type="GO" id="GO:0005524">
    <property type="term" value="F:ATP binding"/>
    <property type="evidence" value="ECO:0007669"/>
    <property type="project" value="UniProtKB-UniRule"/>
</dbReference>
<evidence type="ECO:0000259" key="12">
    <source>
        <dbReference type="PROSITE" id="PS50980"/>
    </source>
</evidence>
<name>A0A9P9IIG0_9HYPO</name>
<dbReference type="OrthoDB" id="196847at2759"/>
<dbReference type="InterPro" id="IPR029045">
    <property type="entry name" value="ClpP/crotonase-like_dom_sf"/>
</dbReference>
<evidence type="ECO:0000313" key="15">
    <source>
        <dbReference type="Proteomes" id="UP000738349"/>
    </source>
</evidence>
<sequence length="1129" mass="123308">MTVKKQQRANEIAMNNNLPVISLNQSAGANLPQQFRVFHPGGQQFRDISLRSASGSPTCTVVFGSSTAGGAYQPGMSAYSIFVKDQAQVFLGGPPLVYMATGEQTTAEELGGAEMHTSVSGVGDAFANDEFEACQLARNWVLTLSYEQGTATRKKQPILQPRYSPRDILQVVPVNIRQPLDMREVIARIVDDSRFQIFKATYGPATHFIRLNNETSTPLVFLHNVTGFMVGTKSEQSGIIKAGSQLIDAVSRSSVPHISIICGASYGAGNYAMCGRAFSPRFLFSWPTSKCSVMGPEQLAGVMEMIAREAASKSNKPIDDAKLSARTAGLKNQVEQESDAYTTSAWTLDDGIIDPRDTRDVLGMSRKKPLFVAPPVLRKDGTPVLQRVLIANRGEIACRIIKACKDQMITAIVVYADEDETSLHVQLADEAVCIGPADQQPYQNIERLVKVAKETNANAIHPGYGYLSENAKFAQAVAAAGLIFIGPTPDSILKLGDKRLAKEHLSVHSSVPLIPGYGGLNQDPAHLEAEADKIGYPVLIKASAGGGGKGMRVVRKKAEFREAFLRCASESERSFGSAHCLIEKYIESGKHVEIQIIGDGEKFISLLDRECSIQRRHQKIIEESPCPWLSPELRRRMSDAAVEIARLLKYVSAGTVEFIVDIKQSKFYFLEVNTRIQVEHPITEEVVQIDIVALQLFVAAGGKLASLPELDNISQEGHAIEVRLCAENPFNNFLPCVGTVALFEPVSRVTGVHVPNVRYEVGVAAGSSVSVHFDSMICKIIVWAADRASAIQKMSYVLKNTVCMGVTTNQLFLERILLHPGFQDPAYTTSFIETYSAGLFQPVGVDYVTGPMVMAAMLYDLQAGNQNTGAKTFGTIPAGFRNQRKDVKTASRKFVSCQLQLLGHDTAGDYMITRTAEDEYEMALLKPEPDLTTAEKKSFFNKHGGPLTRRFYHATACKPIPRFEARVLQQGTNLVSAKGQDNGVVRLSLGGGQHTFFVSILNRNEFKREISVYSAHKGIGANYIASDPLPWAGKFELKREQQGLEPGARQKYLSPMPCHILQILAKDGSEVKRGDGLLVMESMKTEIRINADGPGIVRMHVQKDAKISEGVVLCEVIAPEEDAGSGNAS</sequence>
<evidence type="ECO:0000256" key="8">
    <source>
        <dbReference type="ARBA" id="ARBA00023268"/>
    </source>
</evidence>
<dbReference type="PROSITE" id="PS00866">
    <property type="entry name" value="CPSASE_1"/>
    <property type="match status" value="1"/>
</dbReference>
<organism evidence="14 15">
    <name type="scientific">Dactylonectria macrodidyma</name>
    <dbReference type="NCBI Taxonomy" id="307937"/>
    <lineage>
        <taxon>Eukaryota</taxon>
        <taxon>Fungi</taxon>
        <taxon>Dikarya</taxon>
        <taxon>Ascomycota</taxon>
        <taxon>Pezizomycotina</taxon>
        <taxon>Sordariomycetes</taxon>
        <taxon>Hypocreomycetidae</taxon>
        <taxon>Hypocreales</taxon>
        <taxon>Nectriaceae</taxon>
        <taxon>Dactylonectria</taxon>
    </lineage>
</organism>
<keyword evidence="5 9" id="KW-0547">Nucleotide-binding</keyword>
<dbReference type="PROSITE" id="PS50979">
    <property type="entry name" value="BC"/>
    <property type="match status" value="1"/>
</dbReference>
<feature type="domain" description="CoA carboxyltransferase N-terminal" evidence="12">
    <location>
        <begin position="1"/>
        <end position="156"/>
    </location>
</feature>
<dbReference type="SUPFAM" id="SSF52440">
    <property type="entry name" value="PreATP-grasp domain"/>
    <property type="match status" value="1"/>
</dbReference>
<dbReference type="CDD" id="cd06850">
    <property type="entry name" value="biotinyl_domain"/>
    <property type="match status" value="1"/>
</dbReference>
<dbReference type="EMBL" id="JAGMUV010000025">
    <property type="protein sequence ID" value="KAH7120485.1"/>
    <property type="molecule type" value="Genomic_DNA"/>
</dbReference>
<keyword evidence="8" id="KW-0511">Multifunctional enzyme</keyword>
<dbReference type="Pfam" id="PF00289">
    <property type="entry name" value="Biotin_carb_N"/>
    <property type="match status" value="1"/>
</dbReference>
<feature type="domain" description="Biotin carboxylation" evidence="11">
    <location>
        <begin position="384"/>
        <end position="837"/>
    </location>
</feature>
<dbReference type="EC" id="6.4.1.2" evidence="3"/>